<reference evidence="2" key="1">
    <citation type="submission" date="2022-10" db="EMBL/GenBank/DDBJ databases">
        <authorList>
            <person name="Yu W.X."/>
        </authorList>
    </citation>
    <scope>NUCLEOTIDE SEQUENCE</scope>
    <source>
        <strain evidence="2">AAT</strain>
    </source>
</reference>
<comment type="caution">
    <text evidence="2">The sequence shown here is derived from an EMBL/GenBank/DDBJ whole genome shotgun (WGS) entry which is preliminary data.</text>
</comment>
<gene>
    <name evidence="2" type="ORF">OM075_02870</name>
</gene>
<accession>A0AAE3M230</accession>
<dbReference type="AlphaFoldDB" id="A0AAE3M230"/>
<dbReference type="RefSeq" id="WP_301188962.1">
    <property type="nucleotide sequence ID" value="NZ_JAPDPJ010000003.1"/>
</dbReference>
<feature type="chain" id="PRO_5042101655" evidence="1">
    <location>
        <begin position="21"/>
        <end position="414"/>
    </location>
</feature>
<name>A0AAE3M230_9BACT</name>
<organism evidence="2 3">
    <name type="scientific">Plebeiibacterium sediminum</name>
    <dbReference type="NCBI Taxonomy" id="2992112"/>
    <lineage>
        <taxon>Bacteria</taxon>
        <taxon>Pseudomonadati</taxon>
        <taxon>Bacteroidota</taxon>
        <taxon>Bacteroidia</taxon>
        <taxon>Marinilabiliales</taxon>
        <taxon>Marinilabiliaceae</taxon>
        <taxon>Plebeiibacterium</taxon>
    </lineage>
</organism>
<keyword evidence="1" id="KW-0732">Signal</keyword>
<protein>
    <submittedName>
        <fullName evidence="2">Uncharacterized protein</fullName>
    </submittedName>
</protein>
<evidence type="ECO:0000256" key="1">
    <source>
        <dbReference type="SAM" id="SignalP"/>
    </source>
</evidence>
<proteinExistence type="predicted"/>
<sequence length="414" mass="48813">MYICRLIVLLFLLVGSSSHAQLKMENLEKRVRDISHLDDPHEKEYQLAEFEKVFSTFLKTYNEDTSIPDSAYIQVTKSSDSKYRVFYYNTYKDGIVYRLDWYIVFGGVYNRQVLHFHDKSFSHKDKRGVGEFRLHLARLTEGDIDLYPLTFSFKADGKIYREYRDIASICMFEQIQQRDTEEEKLALNDSILKRMNILWANKEYFNDKFIGLTRISTLISDDKKVKVCTWNIPLPNSTHKFYGAVVTKEKDGEIKYYELQDASEKMRSPEKAVLSPRKWYGAVYYDMVSVKDKNYGVYYALIGFKPNDEMTKKKVVDPLVVVNNITPKFGYSVFQNDRVIDKRLVFEYSASTNMMLKYEKHNERFILDHLSPPSSLYKGNYRLYGPDFSYDSYVLEKGRWVLYKDVDVRSSGNH</sequence>
<dbReference type="Proteomes" id="UP001209229">
    <property type="component" value="Unassembled WGS sequence"/>
</dbReference>
<dbReference type="EMBL" id="JAPDPJ010000003">
    <property type="protein sequence ID" value="MCW3785390.1"/>
    <property type="molecule type" value="Genomic_DNA"/>
</dbReference>
<evidence type="ECO:0000313" key="3">
    <source>
        <dbReference type="Proteomes" id="UP001209229"/>
    </source>
</evidence>
<feature type="signal peptide" evidence="1">
    <location>
        <begin position="1"/>
        <end position="20"/>
    </location>
</feature>
<keyword evidence="3" id="KW-1185">Reference proteome</keyword>
<evidence type="ECO:0000313" key="2">
    <source>
        <dbReference type="EMBL" id="MCW3785390.1"/>
    </source>
</evidence>